<accession>A0A3P5X1G3</accession>
<feature type="coiled-coil region" evidence="1">
    <location>
        <begin position="375"/>
        <end position="405"/>
    </location>
</feature>
<protein>
    <recommendedName>
        <fullName evidence="2">DUF2326 domain-containing protein</fullName>
    </recommendedName>
</protein>
<name>A0A3P5X1G3_9BACL</name>
<dbReference type="Pfam" id="PF10088">
    <property type="entry name" value="DUF2326"/>
    <property type="match status" value="1"/>
</dbReference>
<dbReference type="Proteomes" id="UP000270468">
    <property type="component" value="Unassembled WGS sequence"/>
</dbReference>
<feature type="coiled-coil region" evidence="1">
    <location>
        <begin position="176"/>
        <end position="267"/>
    </location>
</feature>
<organism evidence="3 4">
    <name type="scientific">Filibacter tadaridae</name>
    <dbReference type="NCBI Taxonomy" id="2483811"/>
    <lineage>
        <taxon>Bacteria</taxon>
        <taxon>Bacillati</taxon>
        <taxon>Bacillota</taxon>
        <taxon>Bacilli</taxon>
        <taxon>Bacillales</taxon>
        <taxon>Caryophanaceae</taxon>
        <taxon>Filibacter</taxon>
    </lineage>
</organism>
<dbReference type="OrthoDB" id="5516148at2"/>
<proteinExistence type="predicted"/>
<gene>
    <name evidence="3" type="ORF">FILTAD_01189</name>
</gene>
<keyword evidence="4" id="KW-1185">Reference proteome</keyword>
<evidence type="ECO:0000259" key="2">
    <source>
        <dbReference type="Pfam" id="PF10088"/>
    </source>
</evidence>
<dbReference type="InterPro" id="IPR027417">
    <property type="entry name" value="P-loop_NTPase"/>
</dbReference>
<evidence type="ECO:0000256" key="1">
    <source>
        <dbReference type="SAM" id="Coils"/>
    </source>
</evidence>
<reference evidence="3 4" key="1">
    <citation type="submission" date="2018-11" db="EMBL/GenBank/DDBJ databases">
        <authorList>
            <person name="Criscuolo A."/>
        </authorList>
    </citation>
    <scope>NUCLEOTIDE SEQUENCE [LARGE SCALE GENOMIC DNA]</scope>
    <source>
        <strain evidence="3">ATB-66</strain>
    </source>
</reference>
<dbReference type="AlphaFoldDB" id="A0A3P5X1G3"/>
<feature type="coiled-coil region" evidence="1">
    <location>
        <begin position="321"/>
        <end position="348"/>
    </location>
</feature>
<keyword evidence="1" id="KW-0175">Coiled coil</keyword>
<dbReference type="RefSeq" id="WP_124069602.1">
    <property type="nucleotide sequence ID" value="NZ_CBCRXF010000011.1"/>
</dbReference>
<evidence type="ECO:0000313" key="3">
    <source>
        <dbReference type="EMBL" id="VDC25150.1"/>
    </source>
</evidence>
<evidence type="ECO:0000313" key="4">
    <source>
        <dbReference type="Proteomes" id="UP000270468"/>
    </source>
</evidence>
<dbReference type="InterPro" id="IPR018760">
    <property type="entry name" value="DUF2326"/>
</dbReference>
<dbReference type="Gene3D" id="3.40.50.300">
    <property type="entry name" value="P-loop containing nucleotide triphosphate hydrolases"/>
    <property type="match status" value="1"/>
</dbReference>
<dbReference type="EMBL" id="UXAV01000031">
    <property type="protein sequence ID" value="VDC25150.1"/>
    <property type="molecule type" value="Genomic_DNA"/>
</dbReference>
<sequence length="579" mass="67050">MQLIKVSANKSSFKTVHFNKSGLNFIVAKQKDVKSKNVGKTYNGVGKSLLINIIHFCLGSKTKNYTSFCEKLPDWEFSLEFVIGEKSYTATRSTANPNRIHLNGEELTLTKFNTKMEELCFQIPDGVGNLSFRSLLPFFIRPNKKSYVSFDEALTTPNPYQKMLYNAFLLGLDVFLAKKKHNLKKEQDRIKDLERNFKRDDLLRDFFSGQKDVSLTIDDLDEQIEKLENSLGNFKVADDYYEVQLEADKIERKLFQLNNKIILLKNNVLSIESSLKIKPSKGNLDEIEKVYEEANVHFSDSLTKTLSDLESFYEKLVTSRKRRLIEQKNKLESEIDEKSTAAQKLQSEFDNLMKYLGDHEALDVFVALSEKASNLKSSRENLKKYQVLQAEYKEKLREIEKDQIEQSEITDEYLKEMNTEIGELRNYFRNLVKRFYPHSVAGLTIESNDGDNLQRFNIDAKIESDNSDGINNVKIFCYDLTVLFKGQNHNMNFVFHDSRLFDGIDERQKAELMKVLSEQFSNTDKQYIASVNQNQLTEIYNILGDELYKIIIEDNTVLVLTDEDPSEKLLGILVDIEDK</sequence>
<feature type="domain" description="DUF2326" evidence="2">
    <location>
        <begin position="432"/>
        <end position="572"/>
    </location>
</feature>